<comment type="caution">
    <text evidence="2">The sequence shown here is derived from an EMBL/GenBank/DDBJ whole genome shotgun (WGS) entry which is preliminary data.</text>
</comment>
<dbReference type="AlphaFoldDB" id="A0A8K0HZS3"/>
<sequence length="91" mass="10305">MRAREISLKEEPNRPEERNGEQKFLRRSGMKFGARKAEPTHEPVIEEAPTKKYEILPRKLPWESGMKFGTSKGGAKFSRGTKFGGRPNSSA</sequence>
<feature type="region of interest" description="Disordered" evidence="1">
    <location>
        <begin position="1"/>
        <end position="44"/>
    </location>
</feature>
<organism evidence="2 3">
    <name type="scientific">Cocos nucifera</name>
    <name type="common">Coconut palm</name>
    <dbReference type="NCBI Taxonomy" id="13894"/>
    <lineage>
        <taxon>Eukaryota</taxon>
        <taxon>Viridiplantae</taxon>
        <taxon>Streptophyta</taxon>
        <taxon>Embryophyta</taxon>
        <taxon>Tracheophyta</taxon>
        <taxon>Spermatophyta</taxon>
        <taxon>Magnoliopsida</taxon>
        <taxon>Liliopsida</taxon>
        <taxon>Arecaceae</taxon>
        <taxon>Arecoideae</taxon>
        <taxon>Cocoseae</taxon>
        <taxon>Attaleinae</taxon>
        <taxon>Cocos</taxon>
    </lineage>
</organism>
<evidence type="ECO:0000313" key="2">
    <source>
        <dbReference type="EMBL" id="KAG1330838.1"/>
    </source>
</evidence>
<keyword evidence="3" id="KW-1185">Reference proteome</keyword>
<feature type="region of interest" description="Disordered" evidence="1">
    <location>
        <begin position="63"/>
        <end position="91"/>
    </location>
</feature>
<protein>
    <submittedName>
        <fullName evidence="2">Uncharacterized protein</fullName>
    </submittedName>
</protein>
<accession>A0A8K0HZS3</accession>
<feature type="compositionally biased region" description="Basic and acidic residues" evidence="1">
    <location>
        <begin position="35"/>
        <end position="44"/>
    </location>
</feature>
<name>A0A8K0HZS3_COCNU</name>
<dbReference type="Proteomes" id="UP000797356">
    <property type="component" value="Chromosome 2"/>
</dbReference>
<reference evidence="2" key="1">
    <citation type="journal article" date="2017" name="Gigascience">
        <title>The genome draft of coconut (Cocos nucifera).</title>
        <authorList>
            <person name="Xiao Y."/>
            <person name="Xu P."/>
            <person name="Fan H."/>
            <person name="Baudouin L."/>
            <person name="Xia W."/>
            <person name="Bocs S."/>
            <person name="Xu J."/>
            <person name="Li Q."/>
            <person name="Guo A."/>
            <person name="Zhou L."/>
            <person name="Li J."/>
            <person name="Wu Y."/>
            <person name="Ma Z."/>
            <person name="Armero A."/>
            <person name="Issali A.E."/>
            <person name="Liu N."/>
            <person name="Peng M."/>
            <person name="Yang Y."/>
        </authorList>
    </citation>
    <scope>NUCLEOTIDE SEQUENCE</scope>
    <source>
        <tissue evidence="2">Spear leaf of Hainan Tall coconut</tissue>
    </source>
</reference>
<gene>
    <name evidence="2" type="ORF">COCNU_02G008060</name>
</gene>
<evidence type="ECO:0000313" key="3">
    <source>
        <dbReference type="Proteomes" id="UP000797356"/>
    </source>
</evidence>
<dbReference type="EMBL" id="CM017873">
    <property type="protein sequence ID" value="KAG1330838.1"/>
    <property type="molecule type" value="Genomic_DNA"/>
</dbReference>
<evidence type="ECO:0000256" key="1">
    <source>
        <dbReference type="SAM" id="MobiDB-lite"/>
    </source>
</evidence>
<proteinExistence type="predicted"/>
<feature type="compositionally biased region" description="Basic and acidic residues" evidence="1">
    <location>
        <begin position="1"/>
        <end position="24"/>
    </location>
</feature>
<reference evidence="2" key="2">
    <citation type="submission" date="2019-07" db="EMBL/GenBank/DDBJ databases">
        <authorList>
            <person name="Yang Y."/>
            <person name="Bocs S."/>
            <person name="Baudouin L."/>
        </authorList>
    </citation>
    <scope>NUCLEOTIDE SEQUENCE</scope>
    <source>
        <tissue evidence="2">Spear leaf of Hainan Tall coconut</tissue>
    </source>
</reference>